<feature type="compositionally biased region" description="Basic and acidic residues" evidence="1">
    <location>
        <begin position="74"/>
        <end position="87"/>
    </location>
</feature>
<evidence type="ECO:0000256" key="1">
    <source>
        <dbReference type="SAM" id="MobiDB-lite"/>
    </source>
</evidence>
<feature type="compositionally biased region" description="Basic and acidic residues" evidence="1">
    <location>
        <begin position="215"/>
        <end position="226"/>
    </location>
</feature>
<feature type="compositionally biased region" description="Acidic residues" evidence="1">
    <location>
        <begin position="142"/>
        <end position="172"/>
    </location>
</feature>
<dbReference type="PANTHER" id="PTHR33870">
    <property type="entry name" value="CARDIOMYOPATHY-ASSOCIATED PROTEIN"/>
    <property type="match status" value="1"/>
</dbReference>
<dbReference type="PANTHER" id="PTHR33870:SF4">
    <property type="entry name" value="CARDIOMYOPATHY-ASSOCIATED PROTEIN"/>
    <property type="match status" value="1"/>
</dbReference>
<reference evidence="3" key="2">
    <citation type="journal article" date="2024" name="Plant">
        <title>Genomic evolution and insights into agronomic trait innovations of Sesamum species.</title>
        <authorList>
            <person name="Miao H."/>
            <person name="Wang L."/>
            <person name="Qu L."/>
            <person name="Liu H."/>
            <person name="Sun Y."/>
            <person name="Le M."/>
            <person name="Wang Q."/>
            <person name="Wei S."/>
            <person name="Zheng Y."/>
            <person name="Lin W."/>
            <person name="Duan Y."/>
            <person name="Cao H."/>
            <person name="Xiong S."/>
            <person name="Wang X."/>
            <person name="Wei L."/>
            <person name="Li C."/>
            <person name="Ma Q."/>
            <person name="Ju M."/>
            <person name="Zhao R."/>
            <person name="Li G."/>
            <person name="Mu C."/>
            <person name="Tian Q."/>
            <person name="Mei H."/>
            <person name="Zhang T."/>
            <person name="Gao T."/>
            <person name="Zhang H."/>
        </authorList>
    </citation>
    <scope>NUCLEOTIDE SEQUENCE</scope>
    <source>
        <strain evidence="3">G01</strain>
    </source>
</reference>
<name>A0AAW2LYC2_9LAMI</name>
<evidence type="ECO:0000313" key="3">
    <source>
        <dbReference type="EMBL" id="KAL0323303.1"/>
    </source>
</evidence>
<keyword evidence="2" id="KW-0812">Transmembrane</keyword>
<feature type="region of interest" description="Disordered" evidence="1">
    <location>
        <begin position="135"/>
        <end position="233"/>
    </location>
</feature>
<sequence length="233" mass="26081">MCLLIFVSRSSPFVFSLLVSASPVLVCTAVLLGTFLSFGQPNTPQIDTEEREIQESVSITTGVSRIDEQNESCSVERDREKRRDEVKQPSLSASVLGEERSGEVKLVNAENIESYEGRSEADSFDSEMVHVDFVDTPPHLQDEDDEDEDEDEDDDEDEDEDDALDSGSDEPDIVLLFDEVHPLLEDEVPNDAQVSRHDDEDSDKSLEYITSSHGSLDETENHEALKKKINCKP</sequence>
<keyword evidence="2" id="KW-0472">Membrane</keyword>
<comment type="caution">
    <text evidence="3">The sequence shown here is derived from an EMBL/GenBank/DDBJ whole genome shotgun (WGS) entry which is preliminary data.</text>
</comment>
<proteinExistence type="predicted"/>
<dbReference type="AlphaFoldDB" id="A0AAW2LYC2"/>
<feature type="transmembrane region" description="Helical" evidence="2">
    <location>
        <begin position="12"/>
        <end position="38"/>
    </location>
</feature>
<organism evidence="3">
    <name type="scientific">Sesamum angustifolium</name>
    <dbReference type="NCBI Taxonomy" id="2727405"/>
    <lineage>
        <taxon>Eukaryota</taxon>
        <taxon>Viridiplantae</taxon>
        <taxon>Streptophyta</taxon>
        <taxon>Embryophyta</taxon>
        <taxon>Tracheophyta</taxon>
        <taxon>Spermatophyta</taxon>
        <taxon>Magnoliopsida</taxon>
        <taxon>eudicotyledons</taxon>
        <taxon>Gunneridae</taxon>
        <taxon>Pentapetalae</taxon>
        <taxon>asterids</taxon>
        <taxon>lamiids</taxon>
        <taxon>Lamiales</taxon>
        <taxon>Pedaliaceae</taxon>
        <taxon>Sesamum</taxon>
    </lineage>
</organism>
<protein>
    <submittedName>
        <fullName evidence="3">Uncharacterized protein</fullName>
    </submittedName>
</protein>
<keyword evidence="2" id="KW-1133">Transmembrane helix</keyword>
<evidence type="ECO:0000256" key="2">
    <source>
        <dbReference type="SAM" id="Phobius"/>
    </source>
</evidence>
<feature type="region of interest" description="Disordered" evidence="1">
    <location>
        <begin position="67"/>
        <end position="100"/>
    </location>
</feature>
<gene>
    <name evidence="3" type="ORF">Sangu_1949600</name>
</gene>
<feature type="compositionally biased region" description="Basic and acidic residues" evidence="1">
    <location>
        <begin position="194"/>
        <end position="206"/>
    </location>
</feature>
<accession>A0AAW2LYC2</accession>
<dbReference type="EMBL" id="JACGWK010000012">
    <property type="protein sequence ID" value="KAL0323303.1"/>
    <property type="molecule type" value="Genomic_DNA"/>
</dbReference>
<reference evidence="3" key="1">
    <citation type="submission" date="2020-06" db="EMBL/GenBank/DDBJ databases">
        <authorList>
            <person name="Li T."/>
            <person name="Hu X."/>
            <person name="Zhang T."/>
            <person name="Song X."/>
            <person name="Zhang H."/>
            <person name="Dai N."/>
            <person name="Sheng W."/>
            <person name="Hou X."/>
            <person name="Wei L."/>
        </authorList>
    </citation>
    <scope>NUCLEOTIDE SEQUENCE</scope>
    <source>
        <strain evidence="3">G01</strain>
        <tissue evidence="3">Leaf</tissue>
    </source>
</reference>